<dbReference type="EMBL" id="CP039690">
    <property type="protein sequence ID" value="QCI64089.1"/>
    <property type="molecule type" value="Genomic_DNA"/>
</dbReference>
<evidence type="ECO:0000313" key="4">
    <source>
        <dbReference type="Proteomes" id="UP000298781"/>
    </source>
</evidence>
<keyword evidence="2" id="KW-0812">Transmembrane</keyword>
<proteinExistence type="predicted"/>
<evidence type="ECO:0000256" key="1">
    <source>
        <dbReference type="SAM" id="MobiDB-lite"/>
    </source>
</evidence>
<dbReference type="AlphaFoldDB" id="A0A4D7AT19"/>
<sequence>MAGRSSLRWILVLDIAALLALGLIPALAIAALLALRQVDRQVTLRQANPIQIITRDDFDHAHSVFNGARACGSEAPGATRPCPPKASGADAGQRPAVGTK</sequence>
<evidence type="ECO:0000256" key="2">
    <source>
        <dbReference type="SAM" id="Phobius"/>
    </source>
</evidence>
<reference evidence="3 4" key="1">
    <citation type="submission" date="2019-04" db="EMBL/GenBank/DDBJ databases">
        <title>Phreatobacter aquaticus sp. nov.</title>
        <authorList>
            <person name="Choi A."/>
        </authorList>
    </citation>
    <scope>NUCLEOTIDE SEQUENCE [LARGE SCALE GENOMIC DNA]</scope>
    <source>
        <strain evidence="3 4">KCTC 52518</strain>
    </source>
</reference>
<name>A0A4D7AT19_9HYPH</name>
<dbReference type="RefSeq" id="WP_136959545.1">
    <property type="nucleotide sequence ID" value="NZ_CP039690.1"/>
</dbReference>
<keyword evidence="2" id="KW-1133">Transmembrane helix</keyword>
<feature type="region of interest" description="Disordered" evidence="1">
    <location>
        <begin position="72"/>
        <end position="100"/>
    </location>
</feature>
<accession>A0A4D7AT19</accession>
<dbReference type="KEGG" id="pstg:E8M01_07425"/>
<keyword evidence="4" id="KW-1185">Reference proteome</keyword>
<keyword evidence="2" id="KW-0472">Membrane</keyword>
<feature type="transmembrane region" description="Helical" evidence="2">
    <location>
        <begin position="6"/>
        <end position="35"/>
    </location>
</feature>
<organism evidence="3 4">
    <name type="scientific">Phreatobacter stygius</name>
    <dbReference type="NCBI Taxonomy" id="1940610"/>
    <lineage>
        <taxon>Bacteria</taxon>
        <taxon>Pseudomonadati</taxon>
        <taxon>Pseudomonadota</taxon>
        <taxon>Alphaproteobacteria</taxon>
        <taxon>Hyphomicrobiales</taxon>
        <taxon>Phreatobacteraceae</taxon>
        <taxon>Phreatobacter</taxon>
    </lineage>
</organism>
<gene>
    <name evidence="3" type="ORF">E8M01_07425</name>
</gene>
<evidence type="ECO:0000313" key="3">
    <source>
        <dbReference type="EMBL" id="QCI64089.1"/>
    </source>
</evidence>
<protein>
    <submittedName>
        <fullName evidence="3">Uncharacterized protein</fullName>
    </submittedName>
</protein>
<dbReference type="Proteomes" id="UP000298781">
    <property type="component" value="Chromosome"/>
</dbReference>